<evidence type="ECO:0000256" key="1">
    <source>
        <dbReference type="SAM" id="Phobius"/>
    </source>
</evidence>
<evidence type="ECO:0000313" key="2">
    <source>
        <dbReference type="EMBL" id="CUQ67724.1"/>
    </source>
</evidence>
<keyword evidence="1" id="KW-1133">Transmembrane helix</keyword>
<dbReference type="AlphaFoldDB" id="A0A0S4KTE0"/>
<dbReference type="STRING" id="1715989.NITINOP_2752"/>
<feature type="transmembrane region" description="Helical" evidence="1">
    <location>
        <begin position="20"/>
        <end position="47"/>
    </location>
</feature>
<dbReference type="RefSeq" id="WP_062486517.1">
    <property type="nucleotide sequence ID" value="NZ_LN885086.1"/>
</dbReference>
<reference evidence="3" key="1">
    <citation type="submission" date="2015-09" db="EMBL/GenBank/DDBJ databases">
        <authorList>
            <person name="Daims H."/>
        </authorList>
    </citation>
    <scope>NUCLEOTIDE SEQUENCE [LARGE SCALE GENOMIC DNA]</scope>
</reference>
<dbReference type="EMBL" id="LN885086">
    <property type="protein sequence ID" value="CUQ67724.1"/>
    <property type="molecule type" value="Genomic_DNA"/>
</dbReference>
<evidence type="ECO:0000313" key="3">
    <source>
        <dbReference type="Proteomes" id="UP000066284"/>
    </source>
</evidence>
<name>A0A0S4KTE0_9BACT</name>
<dbReference type="Proteomes" id="UP000066284">
    <property type="component" value="Chromosome 1"/>
</dbReference>
<dbReference type="KEGG" id="nio:NITINOP_2752"/>
<organism evidence="2 3">
    <name type="scientific">Candidatus Nitrospira inopinata</name>
    <dbReference type="NCBI Taxonomy" id="1715989"/>
    <lineage>
        <taxon>Bacteria</taxon>
        <taxon>Pseudomonadati</taxon>
        <taxon>Nitrospirota</taxon>
        <taxon>Nitrospiria</taxon>
        <taxon>Nitrospirales</taxon>
        <taxon>Nitrospiraceae</taxon>
        <taxon>Nitrospira</taxon>
    </lineage>
</organism>
<keyword evidence="1" id="KW-0472">Membrane</keyword>
<keyword evidence="1" id="KW-0812">Transmembrane</keyword>
<proteinExistence type="predicted"/>
<accession>A0A0S4KTE0</accession>
<gene>
    <name evidence="2" type="ORF">NITINOP_2752</name>
</gene>
<keyword evidence="3" id="KW-1185">Reference proteome</keyword>
<sequence length="99" mass="11263">MAYPMIRNRFWIARWIVRSVVLAVALGALLMIWPGIFALFFGLLLLLQSCAAEQEYTVWGWAEVRLCSYRHISSGPVGFAPSTVFGGVFAQLFHYHLKK</sequence>
<protein>
    <submittedName>
        <fullName evidence="2">Uncharacterized protein</fullName>
    </submittedName>
</protein>